<dbReference type="FunFam" id="3.40.50.880:FF:000004">
    <property type="entry name" value="Homoserine O-succinyltransferase"/>
    <property type="match status" value="1"/>
</dbReference>
<feature type="active site" description="Proton acceptor" evidence="8">
    <location>
        <position position="235"/>
    </location>
</feature>
<evidence type="ECO:0000313" key="10">
    <source>
        <dbReference type="EMBL" id="RUS57290.1"/>
    </source>
</evidence>
<feature type="binding site" evidence="8">
    <location>
        <position position="249"/>
    </location>
    <ligand>
        <name>substrate</name>
    </ligand>
</feature>
<dbReference type="AlphaFoldDB" id="A0A433RVI8"/>
<comment type="function">
    <text evidence="8">Transfers an acetyl group from acetyl-CoA to L-homoserine, forming acetyl-L-homoserine.</text>
</comment>
<evidence type="ECO:0000256" key="4">
    <source>
        <dbReference type="ARBA" id="ARBA00022679"/>
    </source>
</evidence>
<sequence length="315" mass="36771">MPINIPQYLPATERLKEEKIFVMEEERSKSQNIRPLNILIFNLMPEKEKTELQLLRLLGNTPLQVNVTFLNTATHESKNVSKSHLETFYSTFHEIKKDRYDGMIITGAPIELFEFDEVDFWEEHKEILDWAQEHVTSTMHICWGAQAALYHYYGIGKYPLETKCSGIFDHEVYDSTVKLIRGFDDIYPAPHSRNTSISTEAVKNHPDIELLSESDEAGAFLMISKDERHVLVTGHLEYDADTLALEYERDVARGLNPELPKHYFPEDDPTKKPRNTWRSHTHLLFSNWLNYYVYQETPYDWVDKGENHSLTSSCL</sequence>
<feature type="binding site" evidence="8">
    <location>
        <position position="192"/>
    </location>
    <ligand>
        <name>substrate</name>
    </ligand>
</feature>
<feature type="binding site" evidence="8">
    <location>
        <position position="163"/>
    </location>
    <ligand>
        <name>substrate</name>
    </ligand>
</feature>
<dbReference type="EMBL" id="JTFC01000026">
    <property type="protein sequence ID" value="RUS57290.1"/>
    <property type="molecule type" value="Genomic_DNA"/>
</dbReference>
<dbReference type="CDD" id="cd03131">
    <property type="entry name" value="GATase1_HTS"/>
    <property type="match status" value="1"/>
</dbReference>
<dbReference type="GO" id="GO:0005737">
    <property type="term" value="C:cytoplasm"/>
    <property type="evidence" value="ECO:0007669"/>
    <property type="project" value="UniProtKB-SubCell"/>
</dbReference>
<dbReference type="EC" id="2.3.1.31" evidence="8"/>
<evidence type="ECO:0000256" key="9">
    <source>
        <dbReference type="PIRSR" id="PIRSR000450-1"/>
    </source>
</evidence>
<evidence type="ECO:0000256" key="8">
    <source>
        <dbReference type="HAMAP-Rule" id="MF_00295"/>
    </source>
</evidence>
<dbReference type="GO" id="GO:0004414">
    <property type="term" value="F:homoserine O-acetyltransferase activity"/>
    <property type="evidence" value="ECO:0007669"/>
    <property type="project" value="UniProtKB-EC"/>
</dbReference>
<evidence type="ECO:0000256" key="6">
    <source>
        <dbReference type="ARBA" id="ARBA00023315"/>
    </source>
</evidence>
<name>A0A433RVI8_9BACL</name>
<dbReference type="InterPro" id="IPR033752">
    <property type="entry name" value="MetA_family"/>
</dbReference>
<keyword evidence="11" id="KW-1185">Reference proteome</keyword>
<dbReference type="GO" id="GO:0019281">
    <property type="term" value="P:L-methionine biosynthetic process from homoserine via O-succinyl-L-homoserine and cystathionine"/>
    <property type="evidence" value="ECO:0007669"/>
    <property type="project" value="InterPro"/>
</dbReference>
<comment type="pathway">
    <text evidence="8">Amino-acid biosynthesis; L-methionine biosynthesis via de novo pathway; O-acetyl-L-homoserine from L-homoserine: step 1/1.</text>
</comment>
<feature type="active site" description="Acyl-thioester intermediate" evidence="8 9">
    <location>
        <position position="142"/>
    </location>
</feature>
<keyword evidence="2 8" id="KW-0963">Cytoplasm</keyword>
<dbReference type="PANTHER" id="PTHR20919:SF0">
    <property type="entry name" value="HOMOSERINE O-SUCCINYLTRANSFERASE"/>
    <property type="match status" value="1"/>
</dbReference>
<keyword evidence="6 8" id="KW-0012">Acyltransferase</keyword>
<comment type="catalytic activity">
    <reaction evidence="7 8">
        <text>L-homoserine + acetyl-CoA = O-acetyl-L-homoserine + CoA</text>
        <dbReference type="Rhea" id="RHEA:13701"/>
        <dbReference type="ChEBI" id="CHEBI:57287"/>
        <dbReference type="ChEBI" id="CHEBI:57288"/>
        <dbReference type="ChEBI" id="CHEBI:57476"/>
        <dbReference type="ChEBI" id="CHEBI:57716"/>
        <dbReference type="EC" id="2.3.1.31"/>
    </reaction>
</comment>
<proteinExistence type="inferred from homology"/>
<comment type="caution">
    <text evidence="8">Lacks conserved residue(s) required for the propagation of feature annotation.</text>
</comment>
<evidence type="ECO:0000256" key="5">
    <source>
        <dbReference type="ARBA" id="ARBA00023167"/>
    </source>
</evidence>
<comment type="subcellular location">
    <subcellularLocation>
        <location evidence="1 8">Cytoplasm</location>
    </subcellularLocation>
</comment>
<evidence type="ECO:0000313" key="11">
    <source>
        <dbReference type="Proteomes" id="UP000288623"/>
    </source>
</evidence>
<comment type="caution">
    <text evidence="10">The sequence shown here is derived from an EMBL/GenBank/DDBJ whole genome shotgun (WGS) entry which is preliminary data.</text>
</comment>
<feature type="site" description="Important for acyl-CoA specificity" evidence="8">
    <location>
        <position position="111"/>
    </location>
</feature>
<keyword evidence="5 8" id="KW-0486">Methionine biosynthesis</keyword>
<dbReference type="NCBIfam" id="TIGR01001">
    <property type="entry name" value="metA"/>
    <property type="match status" value="1"/>
</dbReference>
<dbReference type="RefSeq" id="WP_126990190.1">
    <property type="nucleotide sequence ID" value="NZ_JTFC01000026.1"/>
</dbReference>
<dbReference type="GO" id="GO:0008899">
    <property type="term" value="F:homoserine O-succinyltransferase activity"/>
    <property type="evidence" value="ECO:0007669"/>
    <property type="project" value="UniProtKB-UniRule"/>
</dbReference>
<dbReference type="UniPathway" id="UPA00051">
    <property type="reaction ID" value="UER00074"/>
</dbReference>
<dbReference type="HAMAP" id="MF_00295">
    <property type="entry name" value="MetA_acyltransf"/>
    <property type="match status" value="1"/>
</dbReference>
<evidence type="ECO:0000256" key="3">
    <source>
        <dbReference type="ARBA" id="ARBA00022605"/>
    </source>
</evidence>
<feature type="site" description="Important for substrate specificity" evidence="8">
    <location>
        <position position="192"/>
    </location>
</feature>
<dbReference type="InterPro" id="IPR005697">
    <property type="entry name" value="HST_MetA"/>
</dbReference>
<dbReference type="PANTHER" id="PTHR20919">
    <property type="entry name" value="HOMOSERINE O-SUCCINYLTRANSFERASE"/>
    <property type="match status" value="1"/>
</dbReference>
<protein>
    <recommendedName>
        <fullName evidence="8">Homoserine O-acetyltransferase</fullName>
        <shortName evidence="8">HAT</shortName>
        <ecNumber evidence="8">2.3.1.31</ecNumber>
    </recommendedName>
    <alternativeName>
        <fullName evidence="8">Homoserine transacetylase</fullName>
        <shortName evidence="8">HTA</shortName>
    </alternativeName>
</protein>
<evidence type="ECO:0000256" key="1">
    <source>
        <dbReference type="ARBA" id="ARBA00004496"/>
    </source>
</evidence>
<keyword evidence="4 8" id="KW-0808">Transferase</keyword>
<accession>A0A433RVI8</accession>
<dbReference type="Pfam" id="PF04204">
    <property type="entry name" value="HTS"/>
    <property type="match status" value="1"/>
</dbReference>
<dbReference type="Gene3D" id="3.40.50.880">
    <property type="match status" value="1"/>
</dbReference>
<feature type="active site" evidence="8">
    <location>
        <position position="237"/>
    </location>
</feature>
<evidence type="ECO:0000256" key="7">
    <source>
        <dbReference type="ARBA" id="ARBA00049043"/>
    </source>
</evidence>
<reference evidence="10 11" key="1">
    <citation type="submission" date="2014-11" db="EMBL/GenBank/DDBJ databases">
        <title>Genome sequence and analysis of novel Kurthia sp.</title>
        <authorList>
            <person name="Lawson J.N."/>
            <person name="Gonzalez J.E."/>
            <person name="Rinauldi L."/>
            <person name="Xuan Z."/>
            <person name="Firman A."/>
            <person name="Shaddox L."/>
            <person name="Trudeau A."/>
            <person name="Shah S."/>
            <person name="Reiman D."/>
        </authorList>
    </citation>
    <scope>NUCLEOTIDE SEQUENCE [LARGE SCALE GENOMIC DNA]</scope>
    <source>
        <strain evidence="10 11">3B1D</strain>
    </source>
</reference>
<gene>
    <name evidence="8" type="primary">metAA</name>
    <name evidence="10" type="ORF">QI30_06840</name>
</gene>
<evidence type="ECO:0000256" key="2">
    <source>
        <dbReference type="ARBA" id="ARBA00022490"/>
    </source>
</evidence>
<dbReference type="SUPFAM" id="SSF52317">
    <property type="entry name" value="Class I glutamine amidotransferase-like"/>
    <property type="match status" value="1"/>
</dbReference>
<dbReference type="InterPro" id="IPR029062">
    <property type="entry name" value="Class_I_gatase-like"/>
</dbReference>
<dbReference type="OrthoDB" id="9772423at2"/>
<keyword evidence="3 8" id="KW-0028">Amino-acid biosynthesis</keyword>
<comment type="similarity">
    <text evidence="8">Belongs to the MetA family.</text>
</comment>
<dbReference type="PIRSF" id="PIRSF000450">
    <property type="entry name" value="H_ser_succinyltr"/>
    <property type="match status" value="1"/>
</dbReference>
<dbReference type="Proteomes" id="UP000288623">
    <property type="component" value="Unassembled WGS sequence"/>
</dbReference>
<organism evidence="10 11">
    <name type="scientific">Candidatus Kurthia intestinigallinarum</name>
    <dbReference type="NCBI Taxonomy" id="1562256"/>
    <lineage>
        <taxon>Bacteria</taxon>
        <taxon>Bacillati</taxon>
        <taxon>Bacillota</taxon>
        <taxon>Bacilli</taxon>
        <taxon>Bacillales</taxon>
        <taxon>Caryophanaceae</taxon>
        <taxon>Kurthia</taxon>
    </lineage>
</organism>